<dbReference type="SMART" id="SM00184">
    <property type="entry name" value="RING"/>
    <property type="match status" value="1"/>
</dbReference>
<accession>A0A8J2NXI4</accession>
<evidence type="ECO:0000256" key="10">
    <source>
        <dbReference type="SAM" id="MobiDB-lite"/>
    </source>
</evidence>
<reference evidence="12" key="1">
    <citation type="submission" date="2021-06" db="EMBL/GenBank/DDBJ databases">
        <authorList>
            <person name="Hodson N. C."/>
            <person name="Mongue J. A."/>
            <person name="Jaron S. K."/>
        </authorList>
    </citation>
    <scope>NUCLEOTIDE SEQUENCE</scope>
</reference>
<feature type="domain" description="RING-type" evidence="11">
    <location>
        <begin position="182"/>
        <end position="223"/>
    </location>
</feature>
<dbReference type="Pfam" id="PF14369">
    <property type="entry name" value="Zn_ribbon_19"/>
    <property type="match status" value="1"/>
</dbReference>
<proteinExistence type="predicted"/>
<feature type="region of interest" description="Disordered" evidence="10">
    <location>
        <begin position="233"/>
        <end position="259"/>
    </location>
</feature>
<dbReference type="EC" id="2.3.2.27" evidence="3"/>
<dbReference type="PANTHER" id="PTHR15710">
    <property type="entry name" value="E3 UBIQUITIN-PROTEIN LIGASE PRAJA"/>
    <property type="match status" value="1"/>
</dbReference>
<evidence type="ECO:0000256" key="8">
    <source>
        <dbReference type="ARBA" id="ARBA00022833"/>
    </source>
</evidence>
<evidence type="ECO:0000256" key="5">
    <source>
        <dbReference type="ARBA" id="ARBA00022723"/>
    </source>
</evidence>
<protein>
    <recommendedName>
        <fullName evidence="3">RING-type E3 ubiquitin transferase</fullName>
        <ecNumber evidence="3">2.3.2.27</ecNumber>
    </recommendedName>
</protein>
<dbReference type="GO" id="GO:0005737">
    <property type="term" value="C:cytoplasm"/>
    <property type="evidence" value="ECO:0007669"/>
    <property type="project" value="TreeGrafter"/>
</dbReference>
<sequence length="259" mass="29082">MTRYFCHSCRKMMAHINADYTCPFCEKGFIEESATDLSQEELPPAQLDFFRLFNFGPPMPSSSSHYSWPNHRDPQPSSLGSSASSTNQGYRRPFIENSTDNMLYSFISDLVMGLGGGHYGSGFPLAANFGDYVWGRDGLDALVTQLMNNMEGTGPPPLDNDKLIKLPNITIGRVHVDAKLQCSVCWDDFSMDEQVKQLQCEHLYHQDCIVPWLKLHGTCPVCRKDLNEADNQGVREANSSDNNSTTEPSTRCNVEMDFD</sequence>
<dbReference type="GO" id="GO:0000209">
    <property type="term" value="P:protein polyubiquitination"/>
    <property type="evidence" value="ECO:0007669"/>
    <property type="project" value="UniProtKB-ARBA"/>
</dbReference>
<dbReference type="PROSITE" id="PS50089">
    <property type="entry name" value="ZF_RING_2"/>
    <property type="match status" value="1"/>
</dbReference>
<comment type="caution">
    <text evidence="12">The sequence shown here is derived from an EMBL/GenBank/DDBJ whole genome shotgun (WGS) entry which is preliminary data.</text>
</comment>
<keyword evidence="8" id="KW-0862">Zinc</keyword>
<feature type="region of interest" description="Disordered" evidence="10">
    <location>
        <begin position="64"/>
        <end position="91"/>
    </location>
</feature>
<keyword evidence="4" id="KW-0808">Transferase</keyword>
<keyword evidence="13" id="KW-1185">Reference proteome</keyword>
<evidence type="ECO:0000256" key="3">
    <source>
        <dbReference type="ARBA" id="ARBA00012483"/>
    </source>
</evidence>
<evidence type="ECO:0000256" key="2">
    <source>
        <dbReference type="ARBA" id="ARBA00004906"/>
    </source>
</evidence>
<comment type="pathway">
    <text evidence="2">Protein modification; protein ubiquitination.</text>
</comment>
<evidence type="ECO:0000256" key="6">
    <source>
        <dbReference type="ARBA" id="ARBA00022771"/>
    </source>
</evidence>
<dbReference type="PANTHER" id="PTHR15710:SF243">
    <property type="entry name" value="E3 UBIQUITIN-PROTEIN LIGASE PRAJA-2 ISOFORM X1"/>
    <property type="match status" value="1"/>
</dbReference>
<evidence type="ECO:0000256" key="4">
    <source>
        <dbReference type="ARBA" id="ARBA00022679"/>
    </source>
</evidence>
<evidence type="ECO:0000256" key="1">
    <source>
        <dbReference type="ARBA" id="ARBA00000900"/>
    </source>
</evidence>
<organism evidence="12 13">
    <name type="scientific">Allacma fusca</name>
    <dbReference type="NCBI Taxonomy" id="39272"/>
    <lineage>
        <taxon>Eukaryota</taxon>
        <taxon>Metazoa</taxon>
        <taxon>Ecdysozoa</taxon>
        <taxon>Arthropoda</taxon>
        <taxon>Hexapoda</taxon>
        <taxon>Collembola</taxon>
        <taxon>Symphypleona</taxon>
        <taxon>Sminthuridae</taxon>
        <taxon>Allacma</taxon>
    </lineage>
</organism>
<dbReference type="InterPro" id="IPR001841">
    <property type="entry name" value="Znf_RING"/>
</dbReference>
<dbReference type="FunFam" id="3.30.40.10:FF:000069">
    <property type="entry name" value="E3 ubiquitin-protein ligase RNF115"/>
    <property type="match status" value="1"/>
</dbReference>
<comment type="catalytic activity">
    <reaction evidence="1">
        <text>S-ubiquitinyl-[E2 ubiquitin-conjugating enzyme]-L-cysteine + [acceptor protein]-L-lysine = [E2 ubiquitin-conjugating enzyme]-L-cysteine + N(6)-ubiquitinyl-[acceptor protein]-L-lysine.</text>
        <dbReference type="EC" id="2.3.2.27"/>
    </reaction>
</comment>
<keyword evidence="7" id="KW-0833">Ubl conjugation pathway</keyword>
<dbReference type="OrthoDB" id="8062037at2759"/>
<evidence type="ECO:0000259" key="11">
    <source>
        <dbReference type="PROSITE" id="PS50089"/>
    </source>
</evidence>
<dbReference type="GO" id="GO:0008270">
    <property type="term" value="F:zinc ion binding"/>
    <property type="evidence" value="ECO:0007669"/>
    <property type="project" value="UniProtKB-KW"/>
</dbReference>
<dbReference type="AlphaFoldDB" id="A0A8J2NXI4"/>
<feature type="compositionally biased region" description="Polar residues" evidence="10">
    <location>
        <begin position="237"/>
        <end position="252"/>
    </location>
</feature>
<evidence type="ECO:0000313" key="12">
    <source>
        <dbReference type="EMBL" id="CAG7723844.1"/>
    </source>
</evidence>
<evidence type="ECO:0000256" key="9">
    <source>
        <dbReference type="PROSITE-ProRule" id="PRU00175"/>
    </source>
</evidence>
<dbReference type="Pfam" id="PF13639">
    <property type="entry name" value="zf-RING_2"/>
    <property type="match status" value="1"/>
</dbReference>
<dbReference type="InterPro" id="IPR039525">
    <property type="entry name" value="RNF126-like_zinc-ribbon"/>
</dbReference>
<keyword evidence="5" id="KW-0479">Metal-binding</keyword>
<gene>
    <name evidence="12" type="ORF">AFUS01_LOCUS12905</name>
</gene>
<evidence type="ECO:0000313" key="13">
    <source>
        <dbReference type="Proteomes" id="UP000708208"/>
    </source>
</evidence>
<dbReference type="Proteomes" id="UP000708208">
    <property type="component" value="Unassembled WGS sequence"/>
</dbReference>
<dbReference type="GO" id="GO:0061630">
    <property type="term" value="F:ubiquitin protein ligase activity"/>
    <property type="evidence" value="ECO:0007669"/>
    <property type="project" value="UniProtKB-EC"/>
</dbReference>
<name>A0A8J2NXI4_9HEXA</name>
<keyword evidence="6 9" id="KW-0863">Zinc-finger</keyword>
<dbReference type="EMBL" id="CAJVCH010103169">
    <property type="protein sequence ID" value="CAG7723844.1"/>
    <property type="molecule type" value="Genomic_DNA"/>
</dbReference>
<evidence type="ECO:0000256" key="7">
    <source>
        <dbReference type="ARBA" id="ARBA00022786"/>
    </source>
</evidence>